<keyword evidence="9" id="KW-1185">Reference proteome</keyword>
<feature type="region of interest" description="Disordered" evidence="6">
    <location>
        <begin position="612"/>
        <end position="639"/>
    </location>
</feature>
<evidence type="ECO:0000256" key="4">
    <source>
        <dbReference type="ARBA" id="ARBA00022827"/>
    </source>
</evidence>
<dbReference type="PANTHER" id="PTHR42784:SF1">
    <property type="entry name" value="PYRANOSE 2-OXIDASE"/>
    <property type="match status" value="1"/>
</dbReference>
<dbReference type="PROSITE" id="PS50835">
    <property type="entry name" value="IG_LIKE"/>
    <property type="match status" value="1"/>
</dbReference>
<accession>A0AAN6PIF5</accession>
<comment type="similarity">
    <text evidence="2">Belongs to the GMC oxidoreductase family.</text>
</comment>
<comment type="caution">
    <text evidence="8">The sequence shown here is derived from an EMBL/GenBank/DDBJ whole genome shotgun (WGS) entry which is preliminary data.</text>
</comment>
<reference evidence="9" key="1">
    <citation type="journal article" date="2023" name="Mol. Phylogenet. Evol.">
        <title>Genome-scale phylogeny and comparative genomics of the fungal order Sordariales.</title>
        <authorList>
            <person name="Hensen N."/>
            <person name="Bonometti L."/>
            <person name="Westerberg I."/>
            <person name="Brannstrom I.O."/>
            <person name="Guillou S."/>
            <person name="Cros-Aarteil S."/>
            <person name="Calhoun S."/>
            <person name="Haridas S."/>
            <person name="Kuo A."/>
            <person name="Mondo S."/>
            <person name="Pangilinan J."/>
            <person name="Riley R."/>
            <person name="LaButti K."/>
            <person name="Andreopoulos B."/>
            <person name="Lipzen A."/>
            <person name="Chen C."/>
            <person name="Yan M."/>
            <person name="Daum C."/>
            <person name="Ng V."/>
            <person name="Clum A."/>
            <person name="Steindorff A."/>
            <person name="Ohm R.A."/>
            <person name="Martin F."/>
            <person name="Silar P."/>
            <person name="Natvig D.O."/>
            <person name="Lalanne C."/>
            <person name="Gautier V."/>
            <person name="Ament-Velasquez S.L."/>
            <person name="Kruys A."/>
            <person name="Hutchinson M.I."/>
            <person name="Powell A.J."/>
            <person name="Barry K."/>
            <person name="Miller A.N."/>
            <person name="Grigoriev I.V."/>
            <person name="Debuchy R."/>
            <person name="Gladieux P."/>
            <person name="Hiltunen Thoren M."/>
            <person name="Johannesson H."/>
        </authorList>
    </citation>
    <scope>NUCLEOTIDE SEQUENCE [LARGE SCALE GENOMIC DNA]</scope>
    <source>
        <strain evidence="9">CBS 284.82</strain>
    </source>
</reference>
<dbReference type="Pfam" id="PF05199">
    <property type="entry name" value="GMC_oxred_C"/>
    <property type="match status" value="1"/>
</dbReference>
<evidence type="ECO:0000256" key="6">
    <source>
        <dbReference type="SAM" id="MobiDB-lite"/>
    </source>
</evidence>
<evidence type="ECO:0000256" key="2">
    <source>
        <dbReference type="ARBA" id="ARBA00010790"/>
    </source>
</evidence>
<dbReference type="SUPFAM" id="SSF51905">
    <property type="entry name" value="FAD/NAD(P)-binding domain"/>
    <property type="match status" value="1"/>
</dbReference>
<feature type="compositionally biased region" description="Gly residues" evidence="6">
    <location>
        <begin position="630"/>
        <end position="639"/>
    </location>
</feature>
<dbReference type="EMBL" id="MU854361">
    <property type="protein sequence ID" value="KAK4041247.1"/>
    <property type="molecule type" value="Genomic_DNA"/>
</dbReference>
<feature type="domain" description="Ig-like" evidence="7">
    <location>
        <begin position="284"/>
        <end position="362"/>
    </location>
</feature>
<dbReference type="AlphaFoldDB" id="A0AAN6PIF5"/>
<feature type="compositionally biased region" description="Basic and acidic residues" evidence="6">
    <location>
        <begin position="617"/>
        <end position="629"/>
    </location>
</feature>
<feature type="region of interest" description="Disordered" evidence="6">
    <location>
        <begin position="1"/>
        <end position="24"/>
    </location>
</feature>
<proteinExistence type="inferred from homology"/>
<dbReference type="InterPro" id="IPR036188">
    <property type="entry name" value="FAD/NAD-bd_sf"/>
</dbReference>
<evidence type="ECO:0000259" key="7">
    <source>
        <dbReference type="PROSITE" id="PS50835"/>
    </source>
</evidence>
<dbReference type="PANTHER" id="PTHR42784">
    <property type="entry name" value="PYRANOSE 2-OXIDASE"/>
    <property type="match status" value="1"/>
</dbReference>
<dbReference type="InterPro" id="IPR051473">
    <property type="entry name" value="P2Ox-like"/>
</dbReference>
<dbReference type="GO" id="GO:0016614">
    <property type="term" value="F:oxidoreductase activity, acting on CH-OH group of donors"/>
    <property type="evidence" value="ECO:0007669"/>
    <property type="project" value="InterPro"/>
</dbReference>
<dbReference type="Gene3D" id="3.50.50.60">
    <property type="entry name" value="FAD/NAD(P)-binding domain"/>
    <property type="match status" value="2"/>
</dbReference>
<evidence type="ECO:0000256" key="5">
    <source>
        <dbReference type="ARBA" id="ARBA00023002"/>
    </source>
</evidence>
<protein>
    <submittedName>
        <fullName evidence="8">FAD/NAD(P)-binding domain-containing protein</fullName>
    </submittedName>
</protein>
<evidence type="ECO:0000256" key="3">
    <source>
        <dbReference type="ARBA" id="ARBA00022630"/>
    </source>
</evidence>
<keyword evidence="4" id="KW-0274">FAD</keyword>
<keyword evidence="3" id="KW-0285">Flavoprotein</keyword>
<evidence type="ECO:0000256" key="1">
    <source>
        <dbReference type="ARBA" id="ARBA00001974"/>
    </source>
</evidence>
<evidence type="ECO:0000313" key="9">
    <source>
        <dbReference type="Proteomes" id="UP001303115"/>
    </source>
</evidence>
<evidence type="ECO:0000313" key="8">
    <source>
        <dbReference type="EMBL" id="KAK4041247.1"/>
    </source>
</evidence>
<keyword evidence="5" id="KW-0560">Oxidoreductase</keyword>
<dbReference type="InterPro" id="IPR007867">
    <property type="entry name" value="GMC_OxRtase_C"/>
</dbReference>
<organism evidence="8 9">
    <name type="scientific">Parachaetomium inaequale</name>
    <dbReference type="NCBI Taxonomy" id="2588326"/>
    <lineage>
        <taxon>Eukaryota</taxon>
        <taxon>Fungi</taxon>
        <taxon>Dikarya</taxon>
        <taxon>Ascomycota</taxon>
        <taxon>Pezizomycotina</taxon>
        <taxon>Sordariomycetes</taxon>
        <taxon>Sordariomycetidae</taxon>
        <taxon>Sordariales</taxon>
        <taxon>Chaetomiaceae</taxon>
        <taxon>Parachaetomium</taxon>
    </lineage>
</organism>
<dbReference type="Proteomes" id="UP001303115">
    <property type="component" value="Unassembled WGS sequence"/>
</dbReference>
<sequence>MSGQQSSETDGEERQRLGNNDLPDYIKLPPSTFPSFHCRIGESVCFPDYRSTNALGFPIPGEQNPSPTSVMAKDYFVTDATWSYILAGGKFDYIVIGSGFTALAFIDRVLENDPKKKILCLERGDFWLPTHFQNLPLPFKMVLGGPSETFPWTLSRKTYEDTRIGFCHGSCPFFGGRSTFWSAWCPQPREELMRGFPKSMIQTTKDPKTKFWERARNLLHVTKMSEIGNHTFGSLQDAIDKVLTKGLEDKKIPSAKVVEPAPLAVGAESPTSQIRFNKFSVPGPLLARYEKQLELTKEGNGMPLQLMLNCVVTGLKKDDDNIVRAIETNRGTISWPEEDTKVVLCAGAIPNATLLLNSFHRCKDTVGKRITGHFVTHIAARCPVSSIPDFKKSETLQLAATYLDGMDEKGRQYHVGTTALQSPRPEYDAVDAGRECPDYAAAATYDQLKGSEDYVVFVCSALGEISEDNKDNFLRRNESEDRSTNIKLQFTLNDDDKKLSKVMDDAIYQTIEVMAGAGPVQYWNPLKKPKPGWVTLKKGVRLDPSAIHVPGIVHEASTAFVGDEKKGGSLDEKYRPHGVENVYVTGGALFPTAGSWNPTLTMCGFAQDLATQLCPPDPKKGNKGKEGKEGQGGQEGQGP</sequence>
<gene>
    <name evidence="8" type="ORF">C8A01DRAFT_45592</name>
</gene>
<name>A0AAN6PIF5_9PEZI</name>
<dbReference type="InterPro" id="IPR007110">
    <property type="entry name" value="Ig-like_dom"/>
</dbReference>
<comment type="cofactor">
    <cofactor evidence="1">
        <name>FAD</name>
        <dbReference type="ChEBI" id="CHEBI:57692"/>
    </cofactor>
</comment>